<evidence type="ECO:0000313" key="3">
    <source>
        <dbReference type="Proteomes" id="UP000017746"/>
    </source>
</evidence>
<reference evidence="2 3" key="1">
    <citation type="journal article" date="2014" name="J. Biotechnol.">
        <title>Complete genome sequence of the actinobacterium Actinoplanes friuliensis HAG 010964, producer of the lipopeptide antibiotic friulimycin.</title>
        <authorList>
            <person name="Ruckert C."/>
            <person name="Szczepanowski R."/>
            <person name="Albersmeier A."/>
            <person name="Goesmann A."/>
            <person name="Fischer N."/>
            <person name="Steinkamper A."/>
            <person name="Puhler A."/>
            <person name="Biener R."/>
            <person name="Schwartz D."/>
            <person name="Kalinowski J."/>
        </authorList>
    </citation>
    <scope>NUCLEOTIDE SEQUENCE [LARGE SCALE GENOMIC DNA]</scope>
    <source>
        <strain evidence="2 3">DSM 7358</strain>
    </source>
</reference>
<proteinExistence type="predicted"/>
<feature type="region of interest" description="Disordered" evidence="1">
    <location>
        <begin position="41"/>
        <end position="68"/>
    </location>
</feature>
<dbReference type="AntiFam" id="ANF00182">
    <property type="entry name" value="Shadow ORF (opposite rplL)"/>
</dbReference>
<dbReference type="HOGENOM" id="CLU_139634_0_0_11"/>
<keyword evidence="3" id="KW-1185">Reference proteome</keyword>
<dbReference type="GO" id="GO:0005840">
    <property type="term" value="C:ribosome"/>
    <property type="evidence" value="ECO:0007669"/>
    <property type="project" value="UniProtKB-KW"/>
</dbReference>
<dbReference type="Proteomes" id="UP000017746">
    <property type="component" value="Chromosome"/>
</dbReference>
<dbReference type="KEGG" id="afs:AFR_04450"/>
<dbReference type="eggNOG" id="ENOG5032X7X">
    <property type="taxonomic scope" value="Bacteria"/>
</dbReference>
<keyword evidence="2" id="KW-0689">Ribosomal protein</keyword>
<name>U5VQR7_9ACTN</name>
<accession>U5VQR7</accession>
<feature type="compositionally biased region" description="Low complexity" evidence="1">
    <location>
        <begin position="50"/>
        <end position="68"/>
    </location>
</feature>
<keyword evidence="2" id="KW-0687">Ribonucleoprotein</keyword>
<evidence type="ECO:0000313" key="2">
    <source>
        <dbReference type="EMBL" id="AGZ39179.1"/>
    </source>
</evidence>
<sequence length="124" mass="12641">MTPSRIALGAASTASLASLRPRPVSSRTTLMTWIFLPPSPSRTTSNESFSASASAGAAPPPAAATATGAAAVTSKTSSNCFTNSESSMRVISLNAPSSSSVLSFAMSGNLSLFLWIESQTPRKA</sequence>
<evidence type="ECO:0000256" key="1">
    <source>
        <dbReference type="SAM" id="MobiDB-lite"/>
    </source>
</evidence>
<gene>
    <name evidence="2" type="ORF">AFR_04450</name>
</gene>
<organism evidence="2 3">
    <name type="scientific">Actinoplanes friuliensis DSM 7358</name>
    <dbReference type="NCBI Taxonomy" id="1246995"/>
    <lineage>
        <taxon>Bacteria</taxon>
        <taxon>Bacillati</taxon>
        <taxon>Actinomycetota</taxon>
        <taxon>Actinomycetes</taxon>
        <taxon>Micromonosporales</taxon>
        <taxon>Micromonosporaceae</taxon>
        <taxon>Actinoplanes</taxon>
    </lineage>
</organism>
<dbReference type="EMBL" id="CP006272">
    <property type="protein sequence ID" value="AGZ39179.1"/>
    <property type="molecule type" value="Genomic_DNA"/>
</dbReference>
<protein>
    <submittedName>
        <fullName evidence="2">50S ribosomal protein L7/L12</fullName>
    </submittedName>
</protein>
<dbReference type="AlphaFoldDB" id="U5VQR7"/>